<reference evidence="2 4" key="1">
    <citation type="submission" date="2020-04" db="EMBL/GenBank/DDBJ databases">
        <authorList>
            <person name="De Canck E."/>
        </authorList>
    </citation>
    <scope>NUCLEOTIDE SEQUENCE [LARGE SCALE GENOMIC DNA]</scope>
    <source>
        <strain evidence="2 4">LMG 3415</strain>
    </source>
</reference>
<keyword evidence="4" id="KW-1185">Reference proteome</keyword>
<organism evidence="3 5">
    <name type="scientific">Achromobacter mucicolens</name>
    <dbReference type="NCBI Taxonomy" id="1389922"/>
    <lineage>
        <taxon>Bacteria</taxon>
        <taxon>Pseudomonadati</taxon>
        <taxon>Pseudomonadota</taxon>
        <taxon>Betaproteobacteria</taxon>
        <taxon>Burkholderiales</taxon>
        <taxon>Alcaligenaceae</taxon>
        <taxon>Achromobacter</taxon>
    </lineage>
</organism>
<dbReference type="AlphaFoldDB" id="A0ABD4YYF6"/>
<proteinExistence type="inferred from homology"/>
<gene>
    <name evidence="2" type="ORF">LMG3415_04916</name>
    <name evidence="3" type="ORF">N5C72_19045</name>
</gene>
<dbReference type="InterPro" id="IPR035959">
    <property type="entry name" value="RutC-like_sf"/>
</dbReference>
<dbReference type="PANTHER" id="PTHR11803:SF58">
    <property type="entry name" value="PROTEIN HMF1-RELATED"/>
    <property type="match status" value="1"/>
</dbReference>
<evidence type="ECO:0000313" key="4">
    <source>
        <dbReference type="Proteomes" id="UP000507140"/>
    </source>
</evidence>
<keyword evidence="3" id="KW-0378">Hydrolase</keyword>
<dbReference type="RefSeq" id="WP_180100433.1">
    <property type="nucleotide sequence ID" value="NZ_CADIKR010000007.1"/>
</dbReference>
<evidence type="ECO:0000313" key="2">
    <source>
        <dbReference type="EMBL" id="CAB3909973.1"/>
    </source>
</evidence>
<dbReference type="GO" id="GO:0016787">
    <property type="term" value="F:hydrolase activity"/>
    <property type="evidence" value="ECO:0007669"/>
    <property type="project" value="UniProtKB-KW"/>
</dbReference>
<dbReference type="Gene3D" id="3.30.1330.40">
    <property type="entry name" value="RutC-like"/>
    <property type="match status" value="1"/>
</dbReference>
<sequence length="155" mass="16805">MTTQSNPLEKKTAYWGVPWEDAYGYAQAVQVGNDIYVSGQLNHDKDGNLIAPAELDDQGKPRNFSTMEAQMRATYENLAALLGKFGATLDNVVEETLYVLDVDAAFAAAGKVRKAVYGTDRPQVASNLIGVSRLAMPAQLIEIACKAVLRPRTAV</sequence>
<comment type="caution">
    <text evidence="3">The sequence shown here is derived from an EMBL/GenBank/DDBJ whole genome shotgun (WGS) entry which is preliminary data.</text>
</comment>
<evidence type="ECO:0000313" key="5">
    <source>
        <dbReference type="Proteomes" id="UP001158644"/>
    </source>
</evidence>
<dbReference type="Pfam" id="PF01042">
    <property type="entry name" value="Ribonuc_L-PSP"/>
    <property type="match status" value="1"/>
</dbReference>
<evidence type="ECO:0000256" key="1">
    <source>
        <dbReference type="ARBA" id="ARBA00010552"/>
    </source>
</evidence>
<dbReference type="Proteomes" id="UP000507140">
    <property type="component" value="Unassembled WGS sequence"/>
</dbReference>
<dbReference type="Proteomes" id="UP001158644">
    <property type="component" value="Unassembled WGS sequence"/>
</dbReference>
<reference evidence="3 5" key="2">
    <citation type="submission" date="2022-09" db="EMBL/GenBank/DDBJ databases">
        <title>Intensive care unit water sources are persistently colonized with multi-drug resistant bacteria and are the site of extensive horizontal gene transfer of antibiotic resistance genes.</title>
        <authorList>
            <person name="Diorio-Toth L."/>
        </authorList>
    </citation>
    <scope>NUCLEOTIDE SEQUENCE [LARGE SCALE GENOMIC DNA]</scope>
    <source>
        <strain evidence="3 5">GD03967</strain>
    </source>
</reference>
<name>A0ABD4YYF6_9BURK</name>
<dbReference type="PANTHER" id="PTHR11803">
    <property type="entry name" value="2-IMINOBUTANOATE/2-IMINOPROPANOATE DEAMINASE RIDA"/>
    <property type="match status" value="1"/>
</dbReference>
<dbReference type="SUPFAM" id="SSF55298">
    <property type="entry name" value="YjgF-like"/>
    <property type="match status" value="1"/>
</dbReference>
<evidence type="ECO:0000313" key="3">
    <source>
        <dbReference type="EMBL" id="MDH1180186.1"/>
    </source>
</evidence>
<protein>
    <submittedName>
        <fullName evidence="3">Rid family hydrolase</fullName>
    </submittedName>
</protein>
<dbReference type="InterPro" id="IPR006175">
    <property type="entry name" value="YjgF/YER057c/UK114"/>
</dbReference>
<dbReference type="EMBL" id="JAOBZK010000028">
    <property type="protein sequence ID" value="MDH1180186.1"/>
    <property type="molecule type" value="Genomic_DNA"/>
</dbReference>
<accession>A0ABD4YYF6</accession>
<dbReference type="EMBL" id="CADIKR010000007">
    <property type="protein sequence ID" value="CAB3909973.1"/>
    <property type="molecule type" value="Genomic_DNA"/>
</dbReference>
<comment type="similarity">
    <text evidence="1">Belongs to the RutC family.</text>
</comment>